<name>A0AAN7D716_9FUNG</name>
<keyword evidence="8" id="KW-0482">Metalloprotease</keyword>
<dbReference type="InterPro" id="IPR018957">
    <property type="entry name" value="Znf_C3HC4_RING-type"/>
</dbReference>
<dbReference type="Gene3D" id="1.10.1380.10">
    <property type="entry name" value="Neutral endopeptidase , domain2"/>
    <property type="match status" value="1"/>
</dbReference>
<dbReference type="Pfam" id="PF00097">
    <property type="entry name" value="zf-C3HC4"/>
    <property type="match status" value="1"/>
</dbReference>
<evidence type="ECO:0000256" key="2">
    <source>
        <dbReference type="ARBA" id="ARBA00007357"/>
    </source>
</evidence>
<dbReference type="CDD" id="cd08662">
    <property type="entry name" value="M13"/>
    <property type="match status" value="1"/>
</dbReference>
<dbReference type="GO" id="GO:0016485">
    <property type="term" value="P:protein processing"/>
    <property type="evidence" value="ECO:0007669"/>
    <property type="project" value="TreeGrafter"/>
</dbReference>
<keyword evidence="7" id="KW-0862">Zinc</keyword>
<dbReference type="GeneID" id="89956294"/>
<evidence type="ECO:0000259" key="12">
    <source>
        <dbReference type="PROSITE" id="PS50089"/>
    </source>
</evidence>
<feature type="region of interest" description="Disordered" evidence="10">
    <location>
        <begin position="967"/>
        <end position="988"/>
    </location>
</feature>
<accession>A0AAN7D716</accession>
<dbReference type="Gene3D" id="3.30.40.10">
    <property type="entry name" value="Zinc/RING finger domain, C3HC4 (zinc finger)"/>
    <property type="match status" value="1"/>
</dbReference>
<proteinExistence type="inferred from homology"/>
<dbReference type="Pfam" id="PF03105">
    <property type="entry name" value="SPX"/>
    <property type="match status" value="1"/>
</dbReference>
<dbReference type="EMBL" id="JASEJX010000030">
    <property type="protein sequence ID" value="KAK4511393.1"/>
    <property type="molecule type" value="Genomic_DNA"/>
</dbReference>
<keyword evidence="11" id="KW-1133">Transmembrane helix</keyword>
<feature type="region of interest" description="Disordered" evidence="10">
    <location>
        <begin position="1"/>
        <end position="43"/>
    </location>
</feature>
<evidence type="ECO:0000256" key="8">
    <source>
        <dbReference type="ARBA" id="ARBA00023049"/>
    </source>
</evidence>
<evidence type="ECO:0000256" key="11">
    <source>
        <dbReference type="SAM" id="Phobius"/>
    </source>
</evidence>
<feature type="compositionally biased region" description="Basic and acidic residues" evidence="10">
    <location>
        <begin position="30"/>
        <end position="40"/>
    </location>
</feature>
<dbReference type="SUPFAM" id="SSF57850">
    <property type="entry name" value="RING/U-box"/>
    <property type="match status" value="1"/>
</dbReference>
<dbReference type="InterPro" id="IPR017907">
    <property type="entry name" value="Znf_RING_CS"/>
</dbReference>
<comment type="caution">
    <text evidence="14">The sequence shown here is derived from an EMBL/GenBank/DDBJ whole genome shotgun (WGS) entry which is preliminary data.</text>
</comment>
<dbReference type="InterPro" id="IPR001841">
    <property type="entry name" value="Znf_RING"/>
</dbReference>
<dbReference type="SMART" id="SM00184">
    <property type="entry name" value="RING"/>
    <property type="match status" value="1"/>
</dbReference>
<dbReference type="InterPro" id="IPR000718">
    <property type="entry name" value="Peptidase_M13"/>
</dbReference>
<evidence type="ECO:0000256" key="6">
    <source>
        <dbReference type="ARBA" id="ARBA00022801"/>
    </source>
</evidence>
<comment type="cofactor">
    <cofactor evidence="1">
        <name>Zn(2+)</name>
        <dbReference type="ChEBI" id="CHEBI:29105"/>
    </cofactor>
</comment>
<dbReference type="Pfam" id="PF05649">
    <property type="entry name" value="Peptidase_M13_N"/>
    <property type="match status" value="1"/>
</dbReference>
<keyword evidence="11" id="KW-0472">Membrane</keyword>
<feature type="domain" description="SPX" evidence="13">
    <location>
        <begin position="764"/>
        <end position="1155"/>
    </location>
</feature>
<dbReference type="Pfam" id="PF01431">
    <property type="entry name" value="Peptidase_M13"/>
    <property type="match status" value="1"/>
</dbReference>
<dbReference type="InterPro" id="IPR004331">
    <property type="entry name" value="SPX_dom"/>
</dbReference>
<evidence type="ECO:0000256" key="1">
    <source>
        <dbReference type="ARBA" id="ARBA00001947"/>
    </source>
</evidence>
<organism evidence="14 15">
    <name type="scientific">Mucor velutinosus</name>
    <dbReference type="NCBI Taxonomy" id="708070"/>
    <lineage>
        <taxon>Eukaryota</taxon>
        <taxon>Fungi</taxon>
        <taxon>Fungi incertae sedis</taxon>
        <taxon>Mucoromycota</taxon>
        <taxon>Mucoromycotina</taxon>
        <taxon>Mucoromycetes</taxon>
        <taxon>Mucorales</taxon>
        <taxon>Mucorineae</taxon>
        <taxon>Mucoraceae</taxon>
        <taxon>Mucor</taxon>
    </lineage>
</organism>
<keyword evidence="15" id="KW-1185">Reference proteome</keyword>
<evidence type="ECO:0000256" key="5">
    <source>
        <dbReference type="ARBA" id="ARBA00022771"/>
    </source>
</evidence>
<comment type="similarity">
    <text evidence="2">Belongs to the peptidase M13 family.</text>
</comment>
<dbReference type="GO" id="GO:0008270">
    <property type="term" value="F:zinc ion binding"/>
    <property type="evidence" value="ECO:0007669"/>
    <property type="project" value="UniProtKB-KW"/>
</dbReference>
<dbReference type="PANTHER" id="PTHR11733">
    <property type="entry name" value="ZINC METALLOPROTEASE FAMILY M13 NEPRILYSIN-RELATED"/>
    <property type="match status" value="1"/>
</dbReference>
<dbReference type="InterPro" id="IPR008753">
    <property type="entry name" value="Peptidase_M13_N"/>
</dbReference>
<feature type="region of interest" description="Disordered" evidence="10">
    <location>
        <begin position="908"/>
        <end position="947"/>
    </location>
</feature>
<dbReference type="PROSITE" id="PS00518">
    <property type="entry name" value="ZF_RING_1"/>
    <property type="match status" value="1"/>
</dbReference>
<evidence type="ECO:0000313" key="15">
    <source>
        <dbReference type="Proteomes" id="UP001304243"/>
    </source>
</evidence>
<dbReference type="PANTHER" id="PTHR11733:SF167">
    <property type="entry name" value="FI17812P1-RELATED"/>
    <property type="match status" value="1"/>
</dbReference>
<dbReference type="GO" id="GO:0004222">
    <property type="term" value="F:metalloendopeptidase activity"/>
    <property type="evidence" value="ECO:0007669"/>
    <property type="project" value="InterPro"/>
</dbReference>
<dbReference type="PROSITE" id="PS51382">
    <property type="entry name" value="SPX"/>
    <property type="match status" value="1"/>
</dbReference>
<feature type="transmembrane region" description="Helical" evidence="11">
    <location>
        <begin position="64"/>
        <end position="84"/>
    </location>
</feature>
<gene>
    <name evidence="14" type="ORF">ATC70_012608</name>
</gene>
<dbReference type="GO" id="GO:0005886">
    <property type="term" value="C:plasma membrane"/>
    <property type="evidence" value="ECO:0007669"/>
    <property type="project" value="TreeGrafter"/>
</dbReference>
<feature type="compositionally biased region" description="Acidic residues" evidence="10">
    <location>
        <begin position="19"/>
        <end position="28"/>
    </location>
</feature>
<reference evidence="14 15" key="1">
    <citation type="submission" date="2022-11" db="EMBL/GenBank/DDBJ databases">
        <title>Mucor velutinosus strain NIH1002 WGS.</title>
        <authorList>
            <person name="Subramanian P."/>
            <person name="Mullikin J.C."/>
            <person name="Segre J.A."/>
            <person name="Zelazny A.M."/>
        </authorList>
    </citation>
    <scope>NUCLEOTIDE SEQUENCE [LARGE SCALE GENOMIC DNA]</scope>
    <source>
        <strain evidence="14 15">NIH1002</strain>
    </source>
</reference>
<keyword evidence="11" id="KW-0812">Transmembrane</keyword>
<dbReference type="SUPFAM" id="SSF55486">
    <property type="entry name" value="Metalloproteases ('zincins'), catalytic domain"/>
    <property type="match status" value="1"/>
</dbReference>
<dbReference type="Proteomes" id="UP001304243">
    <property type="component" value="Unassembled WGS sequence"/>
</dbReference>
<dbReference type="InterPro" id="IPR018497">
    <property type="entry name" value="Peptidase_M13_C"/>
</dbReference>
<dbReference type="Gene3D" id="3.40.390.10">
    <property type="entry name" value="Collagenase (Catalytic Domain)"/>
    <property type="match status" value="1"/>
</dbReference>
<evidence type="ECO:0000256" key="9">
    <source>
        <dbReference type="PROSITE-ProRule" id="PRU00175"/>
    </source>
</evidence>
<keyword evidence="3" id="KW-0645">Protease</keyword>
<keyword evidence="6" id="KW-0378">Hydrolase</keyword>
<evidence type="ECO:0000313" key="14">
    <source>
        <dbReference type="EMBL" id="KAK4511393.1"/>
    </source>
</evidence>
<dbReference type="InterPro" id="IPR013083">
    <property type="entry name" value="Znf_RING/FYVE/PHD"/>
</dbReference>
<feature type="domain" description="RING-type" evidence="12">
    <location>
        <begin position="1191"/>
        <end position="1230"/>
    </location>
</feature>
<dbReference type="PROSITE" id="PS51885">
    <property type="entry name" value="NEPRILYSIN"/>
    <property type="match status" value="1"/>
</dbReference>
<dbReference type="PROSITE" id="PS50089">
    <property type="entry name" value="ZF_RING_2"/>
    <property type="match status" value="1"/>
</dbReference>
<dbReference type="RefSeq" id="XP_064678059.1">
    <property type="nucleotide sequence ID" value="XM_064831779.1"/>
</dbReference>
<evidence type="ECO:0000256" key="4">
    <source>
        <dbReference type="ARBA" id="ARBA00022723"/>
    </source>
</evidence>
<evidence type="ECO:0000256" key="7">
    <source>
        <dbReference type="ARBA" id="ARBA00022833"/>
    </source>
</evidence>
<feature type="compositionally biased region" description="Basic and acidic residues" evidence="10">
    <location>
        <begin position="915"/>
        <end position="938"/>
    </location>
</feature>
<keyword evidence="5 9" id="KW-0863">Zinc-finger</keyword>
<dbReference type="InterPro" id="IPR042089">
    <property type="entry name" value="Peptidase_M13_dom_2"/>
</dbReference>
<dbReference type="PRINTS" id="PR00786">
    <property type="entry name" value="NEPRILYSIN"/>
</dbReference>
<evidence type="ECO:0000256" key="3">
    <source>
        <dbReference type="ARBA" id="ARBA00022670"/>
    </source>
</evidence>
<evidence type="ECO:0000259" key="13">
    <source>
        <dbReference type="PROSITE" id="PS51382"/>
    </source>
</evidence>
<evidence type="ECO:0000256" key="10">
    <source>
        <dbReference type="SAM" id="MobiDB-lite"/>
    </source>
</evidence>
<protein>
    <submittedName>
        <fullName evidence="14">Uncharacterized protein</fullName>
    </submittedName>
</protein>
<dbReference type="InterPro" id="IPR024079">
    <property type="entry name" value="MetalloPept_cat_dom_sf"/>
</dbReference>
<sequence>MSDIHAPLISQRRTREEQRQEEEEDYDQQADFHEPDRHTTDYGSGVYHYPPHLQPGHFTSLEKLFFFLCSLLLILLFIFVGLYARSSQKDDDDPASRLPLPPKIPKNHTQNQSYCLDYSCIITAAHILQDVDRELDPCDDFYAYTCNKWEQRHLIPDVKSRIDVQSMTTDAIHHRLDQILSRDFGKINPTDGEETELPSPDRILDRQLFIKLSDFYASCMNQDAIEAAGAAPLYRLFRTIRQLIPLDQPVNPDSLHKTLAYLSDREIWALFEMKIVPDTLHPSKPSLSLSQGQIGLPHRELYDDPDTMAVYMKAVTSILDIIFRKDTDNEFGWKSWSTIATARRIVEFEKRLAQATFTDVQHPERWSLARLQEEVPSIDWQSFIQHHTVVPDHILIPTPTFIENYNSVLRSSNGRTLQMYLIWRTIWKYLDVMGEEFVTPKRTLDAKLSGIQPRAKPERRDTCIDLIDQSAMGLLMGRYFLQDHQQQHIMQAKSKIQDMGHMIVQMLQQRVPYLEWIPKDDDATRNEIMTKLQHVEFEVGYSTAEPSIDNVISLAEHFGDVVIDKDDFFGNIMGNNKHRVRQTWASLSQVSTDKHAWKINAQSVDISYNRELNKVIIPGGLLQLPYFDTNGPHYLYIGTIGWLIGHEIMHGFDTIGRNYNTEGIFGQWWTNDTIVQLDSQNQCLIDQYNAFGVNGERTLNNNFADHGGLLIEYLEAIPNNSTKIPGLDPWTHDQLAYIQFARMKCSKSTAEQKLLEKDCAPDRLRFGKQLETEAEGIPSEWRPYLIQYKALKKLITKVAEEIESRGLSTSLLHECLEEDGGLSTLNDEEDESIPKIKYYFTGEPPNVKPNIEFTYDSKEPKVQKVLEKLLSSSTSTSDQVERPKLEFKRSHNNKDFFALSPAVTAAHDGASANDKGADQHDETTLDDHEQQQQEERSLIKSPAVKRQRRSSTVTLVKELLTLTLEEKDRNKDAEREDQETEEDQEKHEKHIKTLVVELEQDDEFFKMLMEELQQAAMLQDVTTQKFQHDISDLETRMTKVAAPTQKTDMYNWRKIFSIYMDAQIFQGNAESDRTFRSVERAKKQMTWFLDQLGKSNLLNKLKSKESKFAFEQFVALNTELITMKHYQMLNQTAMRKILKKHDKRSGLTASQSFPEIVSTDALFSPKLAKMLYSTITTKLTTIIPQPEDYACPVCMSVAWRPIRLACNHVFCVRCLIKAQKKKMDSCPLCRHPTAVRSATALNLDEGLQNFLKLYFPQEIKEKKRENEREQAIEDVQAMTGKKYTEEQLLRMSQNRSNSKCNIM</sequence>
<dbReference type="CDD" id="cd23137">
    <property type="entry name" value="RING-HC_TRY3-like"/>
    <property type="match status" value="1"/>
</dbReference>
<keyword evidence="4" id="KW-0479">Metal-binding</keyword>